<feature type="binding site" evidence="4 6">
    <location>
        <position position="321"/>
    </location>
    <ligand>
        <name>substrate</name>
    </ligand>
</feature>
<dbReference type="Pfam" id="PF01168">
    <property type="entry name" value="Ala_racemase_N"/>
    <property type="match status" value="1"/>
</dbReference>
<evidence type="ECO:0000259" key="7">
    <source>
        <dbReference type="SMART" id="SM01005"/>
    </source>
</evidence>
<dbReference type="SMART" id="SM01005">
    <property type="entry name" value="Ala_racemase_C"/>
    <property type="match status" value="1"/>
</dbReference>
<dbReference type="InterPro" id="IPR000821">
    <property type="entry name" value="Ala_racemase"/>
</dbReference>
<dbReference type="AlphaFoldDB" id="A0A3M2J9P5"/>
<dbReference type="InterPro" id="IPR001608">
    <property type="entry name" value="Ala_racemase_N"/>
</dbReference>
<comment type="function">
    <text evidence="4">Catalyzes the interconversion of L-alanine and D-alanine. May also act on other amino acids.</text>
</comment>
<name>A0A3M2J9P5_9CELL</name>
<dbReference type="Proteomes" id="UP000269289">
    <property type="component" value="Unassembled WGS sequence"/>
</dbReference>
<dbReference type="UniPathway" id="UPA00042">
    <property type="reaction ID" value="UER00497"/>
</dbReference>
<dbReference type="InterPro" id="IPR020622">
    <property type="entry name" value="Ala_racemase_pyridoxalP-BS"/>
</dbReference>
<evidence type="ECO:0000313" key="8">
    <source>
        <dbReference type="EMBL" id="RMI08856.1"/>
    </source>
</evidence>
<feature type="binding site" evidence="4 6">
    <location>
        <position position="134"/>
    </location>
    <ligand>
        <name>substrate</name>
    </ligand>
</feature>
<dbReference type="CDD" id="cd00430">
    <property type="entry name" value="PLPDE_III_AR"/>
    <property type="match status" value="1"/>
</dbReference>
<dbReference type="SUPFAM" id="SSF50621">
    <property type="entry name" value="Alanine racemase C-terminal domain-like"/>
    <property type="match status" value="1"/>
</dbReference>
<comment type="cofactor">
    <cofactor evidence="1 4 5">
        <name>pyridoxal 5'-phosphate</name>
        <dbReference type="ChEBI" id="CHEBI:597326"/>
    </cofactor>
</comment>
<dbReference type="GO" id="GO:0008784">
    <property type="term" value="F:alanine racemase activity"/>
    <property type="evidence" value="ECO:0007669"/>
    <property type="project" value="UniProtKB-UniRule"/>
</dbReference>
<dbReference type="EC" id="5.1.1.1" evidence="4"/>
<evidence type="ECO:0000256" key="5">
    <source>
        <dbReference type="PIRSR" id="PIRSR600821-50"/>
    </source>
</evidence>
<proteinExistence type="inferred from homology"/>
<protein>
    <recommendedName>
        <fullName evidence="4">Alanine racemase</fullName>
        <ecNumber evidence="4">5.1.1.1</ecNumber>
    </recommendedName>
</protein>
<dbReference type="NCBIfam" id="TIGR00492">
    <property type="entry name" value="alr"/>
    <property type="match status" value="1"/>
</dbReference>
<comment type="catalytic activity">
    <reaction evidence="4">
        <text>L-alanine = D-alanine</text>
        <dbReference type="Rhea" id="RHEA:20249"/>
        <dbReference type="ChEBI" id="CHEBI:57416"/>
        <dbReference type="ChEBI" id="CHEBI:57972"/>
        <dbReference type="EC" id="5.1.1.1"/>
    </reaction>
</comment>
<keyword evidence="2 4" id="KW-0663">Pyridoxal phosphate</keyword>
<dbReference type="EMBL" id="RFFI01000069">
    <property type="protein sequence ID" value="RMI08856.1"/>
    <property type="molecule type" value="Genomic_DNA"/>
</dbReference>
<evidence type="ECO:0000256" key="4">
    <source>
        <dbReference type="HAMAP-Rule" id="MF_01201"/>
    </source>
</evidence>
<dbReference type="GO" id="GO:0030170">
    <property type="term" value="F:pyridoxal phosphate binding"/>
    <property type="evidence" value="ECO:0007669"/>
    <property type="project" value="UniProtKB-UniRule"/>
</dbReference>
<evidence type="ECO:0000256" key="2">
    <source>
        <dbReference type="ARBA" id="ARBA00022898"/>
    </source>
</evidence>
<dbReference type="GO" id="GO:0009252">
    <property type="term" value="P:peptidoglycan biosynthetic process"/>
    <property type="evidence" value="ECO:0007669"/>
    <property type="project" value="TreeGrafter"/>
</dbReference>
<dbReference type="OrthoDB" id="9813814at2"/>
<dbReference type="Pfam" id="PF00842">
    <property type="entry name" value="Ala_racemase_C"/>
    <property type="match status" value="1"/>
</dbReference>
<dbReference type="PANTHER" id="PTHR30511">
    <property type="entry name" value="ALANINE RACEMASE"/>
    <property type="match status" value="1"/>
</dbReference>
<evidence type="ECO:0000256" key="1">
    <source>
        <dbReference type="ARBA" id="ARBA00001933"/>
    </source>
</evidence>
<dbReference type="SUPFAM" id="SSF51419">
    <property type="entry name" value="PLP-binding barrel"/>
    <property type="match status" value="1"/>
</dbReference>
<comment type="similarity">
    <text evidence="4">Belongs to the alanine racemase family.</text>
</comment>
<dbReference type="GO" id="GO:0030632">
    <property type="term" value="P:D-alanine biosynthetic process"/>
    <property type="evidence" value="ECO:0007669"/>
    <property type="project" value="UniProtKB-UniRule"/>
</dbReference>
<dbReference type="HAMAP" id="MF_01201">
    <property type="entry name" value="Ala_racemase"/>
    <property type="match status" value="1"/>
</dbReference>
<accession>A0A3M2J9P5</accession>
<comment type="caution">
    <text evidence="8">The sequence shown here is derived from an EMBL/GenBank/DDBJ whole genome shotgun (WGS) entry which is preliminary data.</text>
</comment>
<dbReference type="RefSeq" id="WP_122149817.1">
    <property type="nucleotide sequence ID" value="NZ_RFFI01000069.1"/>
</dbReference>
<sequence>MSRFPARAVVDLGAVRSNARTLGDLAPTAQVMAVVKADAYGHGLLPVARAAVRGGATWLGVAQVTEALALRAGGVTARVLAWLYAPGAPLAEAVAADVDLSVSAPWAVEEVAAAVRATGRTARVHLKVDTGLGRNGVPPEDLPAVLDALLRLEAEGAVRLVGMWSHLAFADEPGHPSMAAQAAVLHEAVADAERRGARIEVRHIAASASTLTDPALHLDLVRPGLALYGLTPVPQLGGPDRFGLVPAMTVEAELATVKRLPAGHGLSYGHHYVTDRATTVGVVPLGYSDGVPRHASGVGGAPGAPLGVGGRRLAVAGRVCMDQVMVDLGPDATERAGDRVVLFGTGADGGPTAQDWADAAGTISYEIVSRLGPRVPRVHVGADPADAPSPRIEQEVP</sequence>
<dbReference type="Gene3D" id="3.20.20.10">
    <property type="entry name" value="Alanine racemase"/>
    <property type="match status" value="1"/>
</dbReference>
<evidence type="ECO:0000313" key="9">
    <source>
        <dbReference type="Proteomes" id="UP000269289"/>
    </source>
</evidence>
<dbReference type="PANTHER" id="PTHR30511:SF0">
    <property type="entry name" value="ALANINE RACEMASE, CATABOLIC-RELATED"/>
    <property type="match status" value="1"/>
</dbReference>
<dbReference type="GO" id="GO:0005829">
    <property type="term" value="C:cytosol"/>
    <property type="evidence" value="ECO:0007669"/>
    <property type="project" value="TreeGrafter"/>
</dbReference>
<gene>
    <name evidence="8" type="primary">alr</name>
    <name evidence="8" type="ORF">EBM89_12850</name>
</gene>
<organism evidence="8 9">
    <name type="scientific">Cellulomonas triticagri</name>
    <dbReference type="NCBI Taxonomy" id="2483352"/>
    <lineage>
        <taxon>Bacteria</taxon>
        <taxon>Bacillati</taxon>
        <taxon>Actinomycetota</taxon>
        <taxon>Actinomycetes</taxon>
        <taxon>Micrococcales</taxon>
        <taxon>Cellulomonadaceae</taxon>
        <taxon>Cellulomonas</taxon>
    </lineage>
</organism>
<dbReference type="Gene3D" id="2.40.37.10">
    <property type="entry name" value="Lyase, Ornithine Decarboxylase, Chain A, domain 1"/>
    <property type="match status" value="1"/>
</dbReference>
<feature type="domain" description="Alanine racemase C-terminal" evidence="7">
    <location>
        <begin position="247"/>
        <end position="380"/>
    </location>
</feature>
<reference evidence="8 9" key="1">
    <citation type="submission" date="2018-10" db="EMBL/GenBank/DDBJ databases">
        <title>Isolation, diversity and antifungal activity of actinobacteria from wheat.</title>
        <authorList>
            <person name="Han C."/>
        </authorList>
    </citation>
    <scope>NUCLEOTIDE SEQUENCE [LARGE SCALE GENOMIC DNA]</scope>
    <source>
        <strain evidence="8 9">NEAU-YY56</strain>
    </source>
</reference>
<evidence type="ECO:0000256" key="3">
    <source>
        <dbReference type="ARBA" id="ARBA00023235"/>
    </source>
</evidence>
<feature type="active site" description="Proton acceptor; specific for D-alanine" evidence="4">
    <location>
        <position position="36"/>
    </location>
</feature>
<keyword evidence="3 4" id="KW-0413">Isomerase</keyword>
<dbReference type="PRINTS" id="PR00992">
    <property type="entry name" value="ALARACEMASE"/>
</dbReference>
<feature type="modified residue" description="N6-(pyridoxal phosphate)lysine" evidence="4 5">
    <location>
        <position position="36"/>
    </location>
</feature>
<feature type="active site" description="Proton acceptor; specific for L-alanine" evidence="4">
    <location>
        <position position="268"/>
    </location>
</feature>
<dbReference type="PROSITE" id="PS00395">
    <property type="entry name" value="ALANINE_RACEMASE"/>
    <property type="match status" value="1"/>
</dbReference>
<comment type="pathway">
    <text evidence="4">Amino-acid biosynthesis; D-alanine biosynthesis; D-alanine from L-alanine: step 1/1.</text>
</comment>
<dbReference type="FunFam" id="3.20.20.10:FF:000002">
    <property type="entry name" value="Alanine racemase"/>
    <property type="match status" value="1"/>
</dbReference>
<dbReference type="InterPro" id="IPR009006">
    <property type="entry name" value="Ala_racemase/Decarboxylase_C"/>
</dbReference>
<keyword evidence="9" id="KW-1185">Reference proteome</keyword>
<dbReference type="InterPro" id="IPR011079">
    <property type="entry name" value="Ala_racemase_C"/>
</dbReference>
<evidence type="ECO:0000256" key="6">
    <source>
        <dbReference type="PIRSR" id="PIRSR600821-52"/>
    </source>
</evidence>
<dbReference type="InterPro" id="IPR029066">
    <property type="entry name" value="PLP-binding_barrel"/>
</dbReference>